<sequence>MNYLSKILLLSVLICGIGLSSCKEEAKEPVKKETTKKVAKKKEVKKPTPKPVEKKKLEPVVEKVPNKYFLIVASFENKTNAEKLQSKLKEEGYVSDIHNSKNGFFRVSYKAFSDRKLAFQELASVRATEEHKDTWLYIKR</sequence>
<keyword evidence="4" id="KW-1185">Reference proteome</keyword>
<feature type="region of interest" description="Disordered" evidence="1">
    <location>
        <begin position="25"/>
        <end position="52"/>
    </location>
</feature>
<name>A0A2V3ZR51_9BACT</name>
<organism evidence="3 4">
    <name type="scientific">Marinifilum breve</name>
    <dbReference type="NCBI Taxonomy" id="2184082"/>
    <lineage>
        <taxon>Bacteria</taxon>
        <taxon>Pseudomonadati</taxon>
        <taxon>Bacteroidota</taxon>
        <taxon>Bacteroidia</taxon>
        <taxon>Marinilabiliales</taxon>
        <taxon>Marinifilaceae</taxon>
    </lineage>
</organism>
<comment type="caution">
    <text evidence="3">The sequence shown here is derived from an EMBL/GenBank/DDBJ whole genome shotgun (WGS) entry which is preliminary data.</text>
</comment>
<dbReference type="OrthoDB" id="1121363at2"/>
<dbReference type="SUPFAM" id="SSF110997">
    <property type="entry name" value="Sporulation related repeat"/>
    <property type="match status" value="1"/>
</dbReference>
<dbReference type="EMBL" id="QFLI01000016">
    <property type="protein sequence ID" value="PXX95195.1"/>
    <property type="molecule type" value="Genomic_DNA"/>
</dbReference>
<feature type="domain" description="SPOR" evidence="2">
    <location>
        <begin position="62"/>
        <end position="138"/>
    </location>
</feature>
<dbReference type="Gene3D" id="3.30.70.1070">
    <property type="entry name" value="Sporulation related repeat"/>
    <property type="match status" value="1"/>
</dbReference>
<protein>
    <recommendedName>
        <fullName evidence="2">SPOR domain-containing protein</fullName>
    </recommendedName>
</protein>
<evidence type="ECO:0000256" key="1">
    <source>
        <dbReference type="SAM" id="MobiDB-lite"/>
    </source>
</evidence>
<dbReference type="AlphaFoldDB" id="A0A2V3ZR51"/>
<dbReference type="InterPro" id="IPR007730">
    <property type="entry name" value="SPOR-like_dom"/>
</dbReference>
<proteinExistence type="predicted"/>
<feature type="compositionally biased region" description="Basic residues" evidence="1">
    <location>
        <begin position="37"/>
        <end position="48"/>
    </location>
</feature>
<dbReference type="GO" id="GO:0042834">
    <property type="term" value="F:peptidoglycan binding"/>
    <property type="evidence" value="ECO:0007669"/>
    <property type="project" value="InterPro"/>
</dbReference>
<feature type="compositionally biased region" description="Basic and acidic residues" evidence="1">
    <location>
        <begin position="25"/>
        <end position="36"/>
    </location>
</feature>
<evidence type="ECO:0000259" key="2">
    <source>
        <dbReference type="PROSITE" id="PS51724"/>
    </source>
</evidence>
<evidence type="ECO:0000313" key="4">
    <source>
        <dbReference type="Proteomes" id="UP000248079"/>
    </source>
</evidence>
<evidence type="ECO:0000313" key="3">
    <source>
        <dbReference type="EMBL" id="PXX95195.1"/>
    </source>
</evidence>
<gene>
    <name evidence="3" type="ORF">DF185_22370</name>
</gene>
<dbReference type="Proteomes" id="UP000248079">
    <property type="component" value="Unassembled WGS sequence"/>
</dbReference>
<accession>A0A2V3ZR51</accession>
<dbReference type="RefSeq" id="WP_110363895.1">
    <property type="nucleotide sequence ID" value="NZ_QFLI01000016.1"/>
</dbReference>
<reference evidence="3 4" key="1">
    <citation type="submission" date="2018-05" db="EMBL/GenBank/DDBJ databases">
        <title>Marinifilum breve JC075T sp. nov., a marine bacterium isolated from Yongle Blue Hole in the South China Sea.</title>
        <authorList>
            <person name="Fu T."/>
        </authorList>
    </citation>
    <scope>NUCLEOTIDE SEQUENCE [LARGE SCALE GENOMIC DNA]</scope>
    <source>
        <strain evidence="3 4">JC075</strain>
    </source>
</reference>
<dbReference type="PROSITE" id="PS51724">
    <property type="entry name" value="SPOR"/>
    <property type="match status" value="1"/>
</dbReference>
<dbReference type="InterPro" id="IPR036680">
    <property type="entry name" value="SPOR-like_sf"/>
</dbReference>
<dbReference type="Pfam" id="PF05036">
    <property type="entry name" value="SPOR"/>
    <property type="match status" value="1"/>
</dbReference>
<dbReference type="PROSITE" id="PS51257">
    <property type="entry name" value="PROKAR_LIPOPROTEIN"/>
    <property type="match status" value="1"/>
</dbReference>